<evidence type="ECO:0000313" key="4">
    <source>
        <dbReference type="EMBL" id="KAA0198653.1"/>
    </source>
</evidence>
<feature type="repeat" description="ANK" evidence="3">
    <location>
        <begin position="233"/>
        <end position="265"/>
    </location>
</feature>
<dbReference type="PRINTS" id="PR01415">
    <property type="entry name" value="ANKYRIN"/>
</dbReference>
<feature type="repeat" description="ANK" evidence="3">
    <location>
        <begin position="15"/>
        <end position="47"/>
    </location>
</feature>
<reference evidence="4" key="2">
    <citation type="journal article" date="2018" name="Environ. Sci. Technol.">
        <title>The Toxicogenome of Hyalella azteca: A Model for Sediment Ecotoxicology and Evolutionary Toxicology.</title>
        <authorList>
            <person name="Poynton H.C."/>
            <person name="Hasenbein S."/>
            <person name="Benoit J.B."/>
            <person name="Sepulveda M.S."/>
            <person name="Poelchau M.F."/>
            <person name="Hughes D.S.T."/>
            <person name="Murali S.C."/>
            <person name="Chen S."/>
            <person name="Glastad K.M."/>
            <person name="Goodisman M.A.D."/>
            <person name="Werren J.H."/>
            <person name="Vineis J.H."/>
            <person name="Bowen J.L."/>
            <person name="Friedrich M."/>
            <person name="Jones J."/>
            <person name="Robertson H.M."/>
            <person name="Feyereisen R."/>
            <person name="Mechler-Hickson A."/>
            <person name="Mathers N."/>
            <person name="Lee C.E."/>
            <person name="Colbourne J.K."/>
            <person name="Biales A."/>
            <person name="Johnston J.S."/>
            <person name="Wellborn G.A."/>
            <person name="Rosendale A.J."/>
            <person name="Cridge A.G."/>
            <person name="Munoz-Torres M.C."/>
            <person name="Bain P.A."/>
            <person name="Manny A.R."/>
            <person name="Major K.M."/>
            <person name="Lambert F.N."/>
            <person name="Vulpe C.D."/>
            <person name="Tuck P."/>
            <person name="Blalock B.J."/>
            <person name="Lin Y.Y."/>
            <person name="Smith M.E."/>
            <person name="Ochoa-Acuna H."/>
            <person name="Chen M.M."/>
            <person name="Childers C.P."/>
            <person name="Qu J."/>
            <person name="Dugan S."/>
            <person name="Lee S.L."/>
            <person name="Chao H."/>
            <person name="Dinh H."/>
            <person name="Han Y."/>
            <person name="Doddapaneni H."/>
            <person name="Worley K.C."/>
            <person name="Muzny D.M."/>
            <person name="Gibbs R.A."/>
            <person name="Richards S."/>
        </authorList>
    </citation>
    <scope>NUCLEOTIDE SEQUENCE</scope>
    <source>
        <strain evidence="4">HAZT.00-mixed</strain>
        <tissue evidence="4">Whole organism</tissue>
    </source>
</reference>
<dbReference type="InterPro" id="IPR036770">
    <property type="entry name" value="Ankyrin_rpt-contain_sf"/>
</dbReference>
<dbReference type="AlphaFoldDB" id="A0A6A0H459"/>
<dbReference type="PANTHER" id="PTHR24198:SF165">
    <property type="entry name" value="ANKYRIN REPEAT-CONTAINING PROTEIN-RELATED"/>
    <property type="match status" value="1"/>
</dbReference>
<feature type="repeat" description="ANK" evidence="3">
    <location>
        <begin position="48"/>
        <end position="68"/>
    </location>
</feature>
<dbReference type="SUPFAM" id="SSF48403">
    <property type="entry name" value="Ankyrin repeat"/>
    <property type="match status" value="1"/>
</dbReference>
<keyword evidence="2 3" id="KW-0040">ANK repeat</keyword>
<feature type="repeat" description="ANK" evidence="3">
    <location>
        <begin position="131"/>
        <end position="153"/>
    </location>
</feature>
<dbReference type="Proteomes" id="UP000711488">
    <property type="component" value="Unassembled WGS sequence"/>
</dbReference>
<dbReference type="PROSITE" id="PS50088">
    <property type="entry name" value="ANK_REPEAT"/>
    <property type="match status" value="7"/>
</dbReference>
<feature type="non-terminal residue" evidence="4">
    <location>
        <position position="386"/>
    </location>
</feature>
<dbReference type="PROSITE" id="PS50297">
    <property type="entry name" value="ANK_REP_REGION"/>
    <property type="match status" value="7"/>
</dbReference>
<reference evidence="4" key="3">
    <citation type="submission" date="2019-06" db="EMBL/GenBank/DDBJ databases">
        <authorList>
            <person name="Poynton C."/>
            <person name="Hasenbein S."/>
            <person name="Benoit J.B."/>
            <person name="Sepulveda M.S."/>
            <person name="Poelchau M.F."/>
            <person name="Murali S.C."/>
            <person name="Chen S."/>
            <person name="Glastad K.M."/>
            <person name="Werren J.H."/>
            <person name="Vineis J.H."/>
            <person name="Bowen J.L."/>
            <person name="Friedrich M."/>
            <person name="Jones J."/>
            <person name="Robertson H.M."/>
            <person name="Feyereisen R."/>
            <person name="Mechler-Hickson A."/>
            <person name="Mathers N."/>
            <person name="Lee C.E."/>
            <person name="Colbourne J.K."/>
            <person name="Biales A."/>
            <person name="Johnston J.S."/>
            <person name="Wellborn G.A."/>
            <person name="Rosendale A.J."/>
            <person name="Cridge A.G."/>
            <person name="Munoz-Torres M.C."/>
            <person name="Bain P.A."/>
            <person name="Manny A.R."/>
            <person name="Major K.M."/>
            <person name="Lambert F.N."/>
            <person name="Vulpe C.D."/>
            <person name="Tuck P."/>
            <person name="Blalock B.J."/>
            <person name="Lin Y.-Y."/>
            <person name="Smith M.E."/>
            <person name="Ochoa-Acuna H."/>
            <person name="Chen M.-J.M."/>
            <person name="Childers C.P."/>
            <person name="Qu J."/>
            <person name="Dugan S."/>
            <person name="Lee S.L."/>
            <person name="Chao H."/>
            <person name="Dinh H."/>
            <person name="Han Y."/>
            <person name="Doddapaneni H."/>
            <person name="Worley K.C."/>
            <person name="Muzny D.M."/>
            <person name="Gibbs R.A."/>
            <person name="Richards S."/>
        </authorList>
    </citation>
    <scope>NUCLEOTIDE SEQUENCE</scope>
    <source>
        <strain evidence="4">HAZT.00-mixed</strain>
        <tissue evidence="4">Whole organism</tissue>
    </source>
</reference>
<dbReference type="Gene3D" id="1.25.40.20">
    <property type="entry name" value="Ankyrin repeat-containing domain"/>
    <property type="match status" value="3"/>
</dbReference>
<dbReference type="InterPro" id="IPR002110">
    <property type="entry name" value="Ankyrin_rpt"/>
</dbReference>
<evidence type="ECO:0000256" key="2">
    <source>
        <dbReference type="ARBA" id="ARBA00023043"/>
    </source>
</evidence>
<accession>A0A6A0H459</accession>
<dbReference type="Pfam" id="PF00023">
    <property type="entry name" value="Ank"/>
    <property type="match status" value="1"/>
</dbReference>
<dbReference type="EMBL" id="JQDR03007398">
    <property type="protein sequence ID" value="KAA0198653.1"/>
    <property type="molecule type" value="Genomic_DNA"/>
</dbReference>
<name>A0A6A0H459_HYAAZ</name>
<feature type="repeat" description="ANK" evidence="3">
    <location>
        <begin position="82"/>
        <end position="105"/>
    </location>
</feature>
<keyword evidence="1" id="KW-0677">Repeat</keyword>
<reference evidence="4" key="1">
    <citation type="submission" date="2014-08" db="EMBL/GenBank/DDBJ databases">
        <authorList>
            <person name="Murali S."/>
            <person name="Richards S."/>
            <person name="Bandaranaike D."/>
            <person name="Bellair M."/>
            <person name="Blankenburg K."/>
            <person name="Chao H."/>
            <person name="Dinh H."/>
            <person name="Doddapaneni H."/>
            <person name="Dugan-Rocha S."/>
            <person name="Elkadiri S."/>
            <person name="Gnanaolivu R."/>
            <person name="Hughes D."/>
            <person name="Lee S."/>
            <person name="Li M."/>
            <person name="Ming W."/>
            <person name="Munidasa M."/>
            <person name="Muniz J."/>
            <person name="Nguyen L."/>
            <person name="Osuji N."/>
            <person name="Pu L.-L."/>
            <person name="Puazo M."/>
            <person name="Skinner E."/>
            <person name="Qu C."/>
            <person name="Quiroz J."/>
            <person name="Raj R."/>
            <person name="Weissenberger G."/>
            <person name="Xin Y."/>
            <person name="Zou X."/>
            <person name="Han Y."/>
            <person name="Worley K."/>
            <person name="Muzny D."/>
            <person name="Gibbs R."/>
        </authorList>
    </citation>
    <scope>NUCLEOTIDE SEQUENCE</scope>
    <source>
        <strain evidence="4">HAZT.00-mixed</strain>
        <tissue evidence="4">Whole organism</tissue>
    </source>
</reference>
<dbReference type="PANTHER" id="PTHR24198">
    <property type="entry name" value="ANKYRIN REPEAT AND PROTEIN KINASE DOMAIN-CONTAINING PROTEIN"/>
    <property type="match status" value="1"/>
</dbReference>
<evidence type="ECO:0000256" key="3">
    <source>
        <dbReference type="PROSITE-ProRule" id="PRU00023"/>
    </source>
</evidence>
<gene>
    <name evidence="4" type="ORF">HAZT_HAZT005549</name>
</gene>
<dbReference type="SMART" id="SM00248">
    <property type="entry name" value="ANK"/>
    <property type="match status" value="8"/>
</dbReference>
<feature type="repeat" description="ANK" evidence="3">
    <location>
        <begin position="200"/>
        <end position="232"/>
    </location>
</feature>
<organism evidence="4">
    <name type="scientific">Hyalella azteca</name>
    <name type="common">Amphipod</name>
    <dbReference type="NCBI Taxonomy" id="294128"/>
    <lineage>
        <taxon>Eukaryota</taxon>
        <taxon>Metazoa</taxon>
        <taxon>Ecdysozoa</taxon>
        <taxon>Arthropoda</taxon>
        <taxon>Crustacea</taxon>
        <taxon>Multicrustacea</taxon>
        <taxon>Malacostraca</taxon>
        <taxon>Eumalacostraca</taxon>
        <taxon>Peracarida</taxon>
        <taxon>Amphipoda</taxon>
        <taxon>Senticaudata</taxon>
        <taxon>Talitrida</taxon>
        <taxon>Talitroidea</taxon>
        <taxon>Hyalellidae</taxon>
        <taxon>Hyalella</taxon>
    </lineage>
</organism>
<protein>
    <submittedName>
        <fullName evidence="4">Uncharacterized protein</fullName>
    </submittedName>
</protein>
<evidence type="ECO:0000256" key="1">
    <source>
        <dbReference type="ARBA" id="ARBA00022737"/>
    </source>
</evidence>
<proteinExistence type="predicted"/>
<feature type="repeat" description="ANK" evidence="3">
    <location>
        <begin position="166"/>
        <end position="191"/>
    </location>
</feature>
<dbReference type="Pfam" id="PF12796">
    <property type="entry name" value="Ank_2"/>
    <property type="match status" value="3"/>
</dbReference>
<sequence>MKHNPSMVTGGRNRSYSTPLHLAAEGGNAELVEFLVTNGASATLEDGEGLTAVHLAARYGHLEVINSLGYTHQDLGIFSRKLGMTALHIAAHYGQTEILRELISHMPATIKSMPPAAKGGKPFIPELGAESDLTPLHLAAHQGNENVIRVLFNSPGVVADVKSKIHHYIPLHMACINGHTNVVGLLLSKSAKQVHIADKKGRTGLHIAATHGHYDMVALLMGQGVDLGAKDREGWTPLHYSAKMGHIKVVRLLTEAGAKTTDKTNEGKIPICYAAAYDHVEVFSYLIQKEHDSYELLGDKKYVHDLTVMSRKYAHQPLQEYVLLSPAPPDIAHKLSHTLLHLSETELATELVAIASASFSPGVLLRALDGRGIALLDSLIEHEQKM</sequence>
<comment type="caution">
    <text evidence="4">The sequence shown here is derived from an EMBL/GenBank/DDBJ whole genome shotgun (WGS) entry which is preliminary data.</text>
</comment>